<keyword evidence="6" id="KW-0560">Oxidoreductase</keyword>
<evidence type="ECO:0000313" key="6">
    <source>
        <dbReference type="EMBL" id="SUD92204.1"/>
    </source>
</evidence>
<feature type="binding site" evidence="2">
    <location>
        <position position="102"/>
    </location>
    <ligand>
        <name>Fe cation</name>
        <dbReference type="ChEBI" id="CHEBI:24875"/>
    </ligand>
</feature>
<organism evidence="6 7">
    <name type="scientific">Psychrobacter phenylpyruvicus</name>
    <dbReference type="NCBI Taxonomy" id="29432"/>
    <lineage>
        <taxon>Bacteria</taxon>
        <taxon>Pseudomonadati</taxon>
        <taxon>Pseudomonadota</taxon>
        <taxon>Gammaproteobacteria</taxon>
        <taxon>Moraxellales</taxon>
        <taxon>Moraxellaceae</taxon>
        <taxon>Psychrobacter</taxon>
    </lineage>
</organism>
<evidence type="ECO:0000256" key="1">
    <source>
        <dbReference type="ARBA" id="ARBA00008416"/>
    </source>
</evidence>
<dbReference type="Pfam" id="PF02678">
    <property type="entry name" value="Pirin"/>
    <property type="match status" value="1"/>
</dbReference>
<gene>
    <name evidence="6" type="primary">yhhW_4</name>
    <name evidence="6" type="ORF">NCTC10526_02586</name>
</gene>
<dbReference type="GO" id="GO:0008127">
    <property type="term" value="F:quercetin 2,3-dioxygenase activity"/>
    <property type="evidence" value="ECO:0007669"/>
    <property type="project" value="UniProtKB-EC"/>
</dbReference>
<dbReference type="Proteomes" id="UP000254123">
    <property type="component" value="Unassembled WGS sequence"/>
</dbReference>
<keyword evidence="2" id="KW-0408">Iron</keyword>
<accession>A0A379LR50</accession>
<dbReference type="PANTHER" id="PTHR43212:SF3">
    <property type="entry name" value="QUERCETIN 2,3-DIOXYGENASE"/>
    <property type="match status" value="1"/>
</dbReference>
<dbReference type="RefSeq" id="WP_028859587.1">
    <property type="nucleotide sequence ID" value="NZ_CAJHAQ010000001.1"/>
</dbReference>
<keyword evidence="7" id="KW-1185">Reference proteome</keyword>
<dbReference type="SUPFAM" id="SSF51182">
    <property type="entry name" value="RmlC-like cupins"/>
    <property type="match status" value="1"/>
</dbReference>
<sequence>MKTIYHAANTRGGSHHGWLKSKHTFSFADYYDPQRVGFGALRVINDDHVEGGMGFGDHSHANMEIISIPLSGKLMHGDSMGNHGIIKSGEIQVMSAGTGVTHSEMNGDEVEPVKFLQIWVMPNKLDVTPRYQQVSLVDLLQRNQFNQVLSPNPEDSGVWIHQNAWFSVGEFEKGVTTTYAIKAPLNGAYVFVISGSVVINGHNLAPRDGLAISETKNFTMDVIDDAQVLVMDVPLNS</sequence>
<proteinExistence type="inferred from homology"/>
<dbReference type="AlphaFoldDB" id="A0A379LR50"/>
<dbReference type="CDD" id="cd02910">
    <property type="entry name" value="cupin_Yhhw_N"/>
    <property type="match status" value="1"/>
</dbReference>
<dbReference type="InterPro" id="IPR012093">
    <property type="entry name" value="Pirin"/>
</dbReference>
<evidence type="ECO:0000259" key="5">
    <source>
        <dbReference type="Pfam" id="PF17954"/>
    </source>
</evidence>
<dbReference type="Pfam" id="PF17954">
    <property type="entry name" value="Pirin_C_2"/>
    <property type="match status" value="1"/>
</dbReference>
<feature type="domain" description="Pirin N-terminal" evidence="4">
    <location>
        <begin position="13"/>
        <end position="120"/>
    </location>
</feature>
<feature type="binding site" evidence="2">
    <location>
        <position position="58"/>
    </location>
    <ligand>
        <name>Fe cation</name>
        <dbReference type="ChEBI" id="CHEBI:24875"/>
    </ligand>
</feature>
<evidence type="ECO:0000259" key="4">
    <source>
        <dbReference type="Pfam" id="PF02678"/>
    </source>
</evidence>
<keyword evidence="2" id="KW-0479">Metal-binding</keyword>
<dbReference type="EMBL" id="UGVC01000001">
    <property type="protein sequence ID" value="SUD92204.1"/>
    <property type="molecule type" value="Genomic_DNA"/>
</dbReference>
<feature type="domain" description="Quercetin 2,3-dioxygenase C-terminal cupin" evidence="5">
    <location>
        <begin position="148"/>
        <end position="233"/>
    </location>
</feature>
<comment type="cofactor">
    <cofactor evidence="2">
        <name>Fe cation</name>
        <dbReference type="ChEBI" id="CHEBI:24875"/>
    </cofactor>
    <text evidence="2">Binds 1 Fe cation per subunit.</text>
</comment>
<protein>
    <submittedName>
        <fullName evidence="6">Quercetin 2,3-dioxygenase</fullName>
        <ecNumber evidence="6">1.13.11.24</ecNumber>
    </submittedName>
</protein>
<reference evidence="6 7" key="1">
    <citation type="submission" date="2018-06" db="EMBL/GenBank/DDBJ databases">
        <authorList>
            <consortium name="Pathogen Informatics"/>
            <person name="Doyle S."/>
        </authorList>
    </citation>
    <scope>NUCLEOTIDE SEQUENCE [LARGE SCALE GENOMIC DNA]</scope>
    <source>
        <strain evidence="6 7">NCTC10526</strain>
    </source>
</reference>
<dbReference type="PIRSF" id="PIRSF006232">
    <property type="entry name" value="Pirin"/>
    <property type="match status" value="1"/>
</dbReference>
<keyword evidence="6" id="KW-0223">Dioxygenase</keyword>
<dbReference type="InterPro" id="IPR003829">
    <property type="entry name" value="Pirin_N_dom"/>
</dbReference>
<dbReference type="InterPro" id="IPR014710">
    <property type="entry name" value="RmlC-like_jellyroll"/>
</dbReference>
<dbReference type="Gene3D" id="2.60.120.10">
    <property type="entry name" value="Jelly Rolls"/>
    <property type="match status" value="2"/>
</dbReference>
<feature type="binding site" evidence="2">
    <location>
        <position position="60"/>
    </location>
    <ligand>
        <name>Fe cation</name>
        <dbReference type="ChEBI" id="CHEBI:24875"/>
    </ligand>
</feature>
<comment type="similarity">
    <text evidence="1 3">Belongs to the pirin family.</text>
</comment>
<dbReference type="EC" id="1.13.11.24" evidence="6"/>
<feature type="binding site" evidence="2">
    <location>
        <position position="104"/>
    </location>
    <ligand>
        <name>Fe cation</name>
        <dbReference type="ChEBI" id="CHEBI:24875"/>
    </ligand>
</feature>
<dbReference type="STRING" id="1123034.GCA_000685805_02127"/>
<dbReference type="InterPro" id="IPR011051">
    <property type="entry name" value="RmlC_Cupin_sf"/>
</dbReference>
<dbReference type="GO" id="GO:0046872">
    <property type="term" value="F:metal ion binding"/>
    <property type="evidence" value="ECO:0007669"/>
    <property type="project" value="UniProtKB-KW"/>
</dbReference>
<name>A0A379LR50_9GAMM</name>
<evidence type="ECO:0000256" key="3">
    <source>
        <dbReference type="RuleBase" id="RU003457"/>
    </source>
</evidence>
<dbReference type="PANTHER" id="PTHR43212">
    <property type="entry name" value="QUERCETIN 2,3-DIOXYGENASE"/>
    <property type="match status" value="1"/>
</dbReference>
<evidence type="ECO:0000256" key="2">
    <source>
        <dbReference type="PIRSR" id="PIRSR006232-1"/>
    </source>
</evidence>
<evidence type="ECO:0000313" key="7">
    <source>
        <dbReference type="Proteomes" id="UP000254123"/>
    </source>
</evidence>
<dbReference type="InterPro" id="IPR041602">
    <property type="entry name" value="Quercetinase_C"/>
</dbReference>